<dbReference type="Proteomes" id="UP000199421">
    <property type="component" value="Unassembled WGS sequence"/>
</dbReference>
<dbReference type="GO" id="GO:0043165">
    <property type="term" value="P:Gram-negative-bacterium-type cell outer membrane assembly"/>
    <property type="evidence" value="ECO:0007669"/>
    <property type="project" value="InterPro"/>
</dbReference>
<proteinExistence type="predicted"/>
<dbReference type="Pfam" id="PF04390">
    <property type="entry name" value="LptE"/>
    <property type="match status" value="1"/>
</dbReference>
<organism evidence="1 2">
    <name type="scientific">Olivibacter domesticus</name>
    <name type="common">Pseudosphingobacterium domesticum</name>
    <dbReference type="NCBI Taxonomy" id="407022"/>
    <lineage>
        <taxon>Bacteria</taxon>
        <taxon>Pseudomonadati</taxon>
        <taxon>Bacteroidota</taxon>
        <taxon>Sphingobacteriia</taxon>
        <taxon>Sphingobacteriales</taxon>
        <taxon>Sphingobacteriaceae</taxon>
        <taxon>Olivibacter</taxon>
    </lineage>
</organism>
<reference evidence="2" key="1">
    <citation type="submission" date="2016-10" db="EMBL/GenBank/DDBJ databases">
        <authorList>
            <person name="Varghese N."/>
            <person name="Submissions S."/>
        </authorList>
    </citation>
    <scope>NUCLEOTIDE SEQUENCE [LARGE SCALE GENOMIC DNA]</scope>
    <source>
        <strain evidence="2">DSM 18733</strain>
    </source>
</reference>
<evidence type="ECO:0000313" key="2">
    <source>
        <dbReference type="Proteomes" id="UP000199421"/>
    </source>
</evidence>
<dbReference type="STRING" id="407022.SAMN05661044_03540"/>
<dbReference type="AlphaFoldDB" id="A0A1H7THW9"/>
<sequence>MRLRVGAIKGKNMFKYLKTTLLLLPLLFLQQSCGVYTLNGSLIPENMKTFNVQFFENSAPIVVPNLSQQFTESLRERIRNQSRLSQTDGDADAIFEGRITGYSIAPAAVGGANDRAQANRLSITVSVKYVDAIEPDNSFEQTFTRYQDFTGVVQTVEQQLIQDINRMLTEDIFNRAFANW</sequence>
<dbReference type="EMBL" id="FOAF01000004">
    <property type="protein sequence ID" value="SEL84440.1"/>
    <property type="molecule type" value="Genomic_DNA"/>
</dbReference>
<accession>A0A1H7THW9</accession>
<dbReference type="InterPro" id="IPR007485">
    <property type="entry name" value="LPS_assembly_LptE"/>
</dbReference>
<protein>
    <submittedName>
        <fullName evidence="1">Lipopolysaccharide-assembly</fullName>
    </submittedName>
</protein>
<dbReference type="GO" id="GO:0019867">
    <property type="term" value="C:outer membrane"/>
    <property type="evidence" value="ECO:0007669"/>
    <property type="project" value="InterPro"/>
</dbReference>
<keyword evidence="2" id="KW-1185">Reference proteome</keyword>
<name>A0A1H7THW9_OLID1</name>
<gene>
    <name evidence="1" type="ORF">SAMN05661044_03540</name>
</gene>
<evidence type="ECO:0000313" key="1">
    <source>
        <dbReference type="EMBL" id="SEL84440.1"/>
    </source>
</evidence>